<sequence>ANHPHARPPGHGAARRPHGRRAPLPPRAAAGARRLAAAGRAGALRGAGLHLAAPGPERI</sequence>
<organism evidence="2">
    <name type="scientific">Tanacetum cinerariifolium</name>
    <name type="common">Dalmatian daisy</name>
    <name type="synonym">Chrysanthemum cinerariifolium</name>
    <dbReference type="NCBI Taxonomy" id="118510"/>
    <lineage>
        <taxon>Eukaryota</taxon>
        <taxon>Viridiplantae</taxon>
        <taxon>Streptophyta</taxon>
        <taxon>Embryophyta</taxon>
        <taxon>Tracheophyta</taxon>
        <taxon>Spermatophyta</taxon>
        <taxon>Magnoliopsida</taxon>
        <taxon>eudicotyledons</taxon>
        <taxon>Gunneridae</taxon>
        <taxon>Pentapetalae</taxon>
        <taxon>asterids</taxon>
        <taxon>campanulids</taxon>
        <taxon>Asterales</taxon>
        <taxon>Asteraceae</taxon>
        <taxon>Asteroideae</taxon>
        <taxon>Anthemideae</taxon>
        <taxon>Anthemidinae</taxon>
        <taxon>Tanacetum</taxon>
    </lineage>
</organism>
<gene>
    <name evidence="2" type="ORF">Tci_925604</name>
</gene>
<dbReference type="AlphaFoldDB" id="A0A699X1K5"/>
<protein>
    <submittedName>
        <fullName evidence="2">Uncharacterized protein</fullName>
    </submittedName>
</protein>
<dbReference type="EMBL" id="BKCJ011796681">
    <property type="protein sequence ID" value="GFD53635.1"/>
    <property type="molecule type" value="Genomic_DNA"/>
</dbReference>
<name>A0A699X1K5_TANCI</name>
<comment type="caution">
    <text evidence="2">The sequence shown here is derived from an EMBL/GenBank/DDBJ whole genome shotgun (WGS) entry which is preliminary data.</text>
</comment>
<feature type="compositionally biased region" description="Basic residues" evidence="1">
    <location>
        <begin position="1"/>
        <end position="21"/>
    </location>
</feature>
<feature type="non-terminal residue" evidence="2">
    <location>
        <position position="1"/>
    </location>
</feature>
<reference evidence="2" key="1">
    <citation type="journal article" date="2019" name="Sci. Rep.">
        <title>Draft genome of Tanacetum cinerariifolium, the natural source of mosquito coil.</title>
        <authorList>
            <person name="Yamashiro T."/>
            <person name="Shiraishi A."/>
            <person name="Satake H."/>
            <person name="Nakayama K."/>
        </authorList>
    </citation>
    <scope>NUCLEOTIDE SEQUENCE</scope>
</reference>
<accession>A0A699X1K5</accession>
<evidence type="ECO:0000256" key="1">
    <source>
        <dbReference type="SAM" id="MobiDB-lite"/>
    </source>
</evidence>
<feature type="region of interest" description="Disordered" evidence="1">
    <location>
        <begin position="1"/>
        <end position="35"/>
    </location>
</feature>
<proteinExistence type="predicted"/>
<evidence type="ECO:0000313" key="2">
    <source>
        <dbReference type="EMBL" id="GFD53635.1"/>
    </source>
</evidence>